<keyword evidence="5" id="KW-0378">Hydrolase</keyword>
<evidence type="ECO:0000313" key="13">
    <source>
        <dbReference type="Proteomes" id="UP000015104"/>
    </source>
</evidence>
<evidence type="ECO:0000256" key="8">
    <source>
        <dbReference type="SAM" id="MobiDB-lite"/>
    </source>
</evidence>
<evidence type="ECO:0000256" key="2">
    <source>
        <dbReference type="ARBA" id="ARBA00007357"/>
    </source>
</evidence>
<dbReference type="GO" id="GO:0046872">
    <property type="term" value="F:metal ion binding"/>
    <property type="evidence" value="ECO:0007669"/>
    <property type="project" value="UniProtKB-KW"/>
</dbReference>
<evidence type="ECO:0000256" key="5">
    <source>
        <dbReference type="ARBA" id="ARBA00022801"/>
    </source>
</evidence>
<evidence type="ECO:0000256" key="3">
    <source>
        <dbReference type="ARBA" id="ARBA00022670"/>
    </source>
</evidence>
<feature type="region of interest" description="Disordered" evidence="8">
    <location>
        <begin position="465"/>
        <end position="489"/>
    </location>
</feature>
<organism evidence="12 13">
    <name type="scientific">Tetranychus urticae</name>
    <name type="common">Two-spotted spider mite</name>
    <dbReference type="NCBI Taxonomy" id="32264"/>
    <lineage>
        <taxon>Eukaryota</taxon>
        <taxon>Metazoa</taxon>
        <taxon>Ecdysozoa</taxon>
        <taxon>Arthropoda</taxon>
        <taxon>Chelicerata</taxon>
        <taxon>Arachnida</taxon>
        <taxon>Acari</taxon>
        <taxon>Acariformes</taxon>
        <taxon>Trombidiformes</taxon>
        <taxon>Prostigmata</taxon>
        <taxon>Eleutherengona</taxon>
        <taxon>Raphignathae</taxon>
        <taxon>Tetranychoidea</taxon>
        <taxon>Tetranychidae</taxon>
        <taxon>Tetranychus</taxon>
    </lineage>
</organism>
<reference evidence="12" key="2">
    <citation type="submission" date="2015-06" db="UniProtKB">
        <authorList>
            <consortium name="EnsemblMetazoa"/>
        </authorList>
    </citation>
    <scope>IDENTIFICATION</scope>
</reference>
<dbReference type="Pfam" id="PF05649">
    <property type="entry name" value="Peptidase_M13_N"/>
    <property type="match status" value="1"/>
</dbReference>
<dbReference type="EnsemblMetazoa" id="tetur25g00780.1">
    <property type="protein sequence ID" value="tetur25g00780.1"/>
    <property type="gene ID" value="tetur25g00780"/>
</dbReference>
<dbReference type="SUPFAM" id="SSF55486">
    <property type="entry name" value="Metalloproteases ('zincins'), catalytic domain"/>
    <property type="match status" value="1"/>
</dbReference>
<evidence type="ECO:0000259" key="9">
    <source>
        <dbReference type="Pfam" id="PF01431"/>
    </source>
</evidence>
<comment type="cofactor">
    <cofactor evidence="1">
        <name>Zn(2+)</name>
        <dbReference type="ChEBI" id="CHEBI:29105"/>
    </cofactor>
</comment>
<keyword evidence="3" id="KW-0645">Protease</keyword>
<keyword evidence="6" id="KW-0862">Zinc</keyword>
<dbReference type="GO" id="GO:0005886">
    <property type="term" value="C:plasma membrane"/>
    <property type="evidence" value="ECO:0007669"/>
    <property type="project" value="TreeGrafter"/>
</dbReference>
<dbReference type="InterPro" id="IPR008753">
    <property type="entry name" value="Peptidase_M13_N"/>
</dbReference>
<dbReference type="PANTHER" id="PTHR11733">
    <property type="entry name" value="ZINC METALLOPROTEASE FAMILY M13 NEPRILYSIN-RELATED"/>
    <property type="match status" value="1"/>
</dbReference>
<name>T1KX15_TETUR</name>
<dbReference type="Gene3D" id="3.40.390.10">
    <property type="entry name" value="Collagenase (Catalytic Domain)"/>
    <property type="match status" value="1"/>
</dbReference>
<dbReference type="EMBL" id="CAEY01000675">
    <property type="status" value="NOT_ANNOTATED_CDS"/>
    <property type="molecule type" value="Genomic_DNA"/>
</dbReference>
<dbReference type="PANTHER" id="PTHR11733:SF167">
    <property type="entry name" value="FI17812P1-RELATED"/>
    <property type="match status" value="1"/>
</dbReference>
<feature type="domain" description="Peptidase M13 N-terminal" evidence="10">
    <location>
        <begin position="236"/>
        <end position="654"/>
    </location>
</feature>
<proteinExistence type="inferred from homology"/>
<feature type="domain" description="Ion transport N-terminal" evidence="11">
    <location>
        <begin position="136"/>
        <end position="177"/>
    </location>
</feature>
<evidence type="ECO:0000259" key="11">
    <source>
        <dbReference type="Pfam" id="PF08412"/>
    </source>
</evidence>
<dbReference type="InterPro" id="IPR000718">
    <property type="entry name" value="Peptidase_M13"/>
</dbReference>
<evidence type="ECO:0000259" key="10">
    <source>
        <dbReference type="Pfam" id="PF05649"/>
    </source>
</evidence>
<keyword evidence="7" id="KW-0482">Metalloprotease</keyword>
<evidence type="ECO:0000256" key="6">
    <source>
        <dbReference type="ARBA" id="ARBA00022833"/>
    </source>
</evidence>
<dbReference type="InterPro" id="IPR024079">
    <property type="entry name" value="MetalloPept_cat_dom_sf"/>
</dbReference>
<evidence type="ECO:0000256" key="7">
    <source>
        <dbReference type="ARBA" id="ARBA00023049"/>
    </source>
</evidence>
<dbReference type="GO" id="GO:0016485">
    <property type="term" value="P:protein processing"/>
    <property type="evidence" value="ECO:0007669"/>
    <property type="project" value="TreeGrafter"/>
</dbReference>
<protein>
    <recommendedName>
        <fullName evidence="14">Peptidase M13 C-terminal domain-containing protein</fullName>
    </recommendedName>
</protein>
<evidence type="ECO:0000256" key="4">
    <source>
        <dbReference type="ARBA" id="ARBA00022723"/>
    </source>
</evidence>
<feature type="region of interest" description="Disordered" evidence="8">
    <location>
        <begin position="80"/>
        <end position="100"/>
    </location>
</feature>
<dbReference type="Proteomes" id="UP000015104">
    <property type="component" value="Unassembled WGS sequence"/>
</dbReference>
<dbReference type="InterPro" id="IPR013621">
    <property type="entry name" value="Ion_trans_N"/>
</dbReference>
<feature type="compositionally biased region" description="Low complexity" evidence="8">
    <location>
        <begin position="465"/>
        <end position="487"/>
    </location>
</feature>
<dbReference type="Pfam" id="PF01431">
    <property type="entry name" value="Peptidase_M13"/>
    <property type="match status" value="1"/>
</dbReference>
<evidence type="ECO:0008006" key="14">
    <source>
        <dbReference type="Google" id="ProtNLM"/>
    </source>
</evidence>
<dbReference type="InterPro" id="IPR018497">
    <property type="entry name" value="Peptidase_M13_C"/>
</dbReference>
<sequence length="947" mass="108191">MSMPDSERKTRRFSSLRFANGKVTNRPVSLNENNLNEKTFIVIDGPSITLSDQPTEQLDGQVFLSSTSADKKNQKEMNYMKESSSHPGSPPVITVRESSSTTVNEKDDISLYGTPKEEMAPGFGEAKASFMRHQIEALFQPSDNKLAMKLFGSKKLMKERLRQKESGHWIIHPCSNFRYVNLSLSNGSDCQMLFKLLIVSHKQSNYVTQMKNLCLTPGCVKAASSILSRLDVTVDPCHDFYSFACGSFVKMRTVPDHLSTYDMLQQMEEVSTIEMRKFFESNISSSDGIAIGKAKIFYASCIDDKSSNNDTEIVSALIETIVHSTGPWPLLDSLIYNRSPSEIKPPPLEERILDTFIYQVQSLFRITILPEILPNATRNDLCLSIGRTVIEDEYLVNPNKTAKYDEYKALYKEYHIKMMEKLASLLVGDEIKLSAEHISEIDAVIDFEMEFGKLTAQDFAESNNNDTSNINNNVNSPVNNNVNNSESRPPRPLISINDFANNFTSIQWQLIFGKLSSISGVNISDLCMEKEEYLVKMNELIPKYSLRTIDNYICWSILAQFIDYLGPSFRRLQVEFRRRVPEIRVTEQNRIFFSRWKECVYITTRILPIPSSHLYLAHKPDHVTSAAIRVNLMLKEIKDAMYHIIDSQEWLDESNSEPNSNNVRTILKKRIADSSLLVGLPDYLLDRQTLDEQYKDLHLSMDQVFINNWLNLTRHEKILELSRIGLTAEKNPFYNSPTEANAFYDWNIKMITFPLGILHEPIISEGRPKFLDYSTLGHILGHEIGHSLDREPDTDNTTGINWWPYELKTEYERRARCFADQYSTYKIDLINEFVNGNNTLTENICDFVGLQQAYLAWSRSTIDQKTQLPGLTNYSSDQLFFLQYGQVFCEVATPDGYLKNLLTDPHSPGKFRANGVLVNTPQFAKAFNCPLGTPMNPVGKCKLWSLE</sequence>
<dbReference type="Pfam" id="PF08412">
    <property type="entry name" value="Ion_trans_N"/>
    <property type="match status" value="1"/>
</dbReference>
<keyword evidence="13" id="KW-1185">Reference proteome</keyword>
<evidence type="ECO:0000256" key="1">
    <source>
        <dbReference type="ARBA" id="ARBA00001947"/>
    </source>
</evidence>
<dbReference type="PROSITE" id="PS51885">
    <property type="entry name" value="NEPRILYSIN"/>
    <property type="match status" value="1"/>
</dbReference>
<dbReference type="CDD" id="cd08662">
    <property type="entry name" value="M13"/>
    <property type="match status" value="1"/>
</dbReference>
<keyword evidence="4" id="KW-0479">Metal-binding</keyword>
<reference evidence="13" key="1">
    <citation type="submission" date="2011-08" db="EMBL/GenBank/DDBJ databases">
        <authorList>
            <person name="Rombauts S."/>
        </authorList>
    </citation>
    <scope>NUCLEOTIDE SEQUENCE</scope>
    <source>
        <strain evidence="13">London</strain>
    </source>
</reference>
<evidence type="ECO:0000313" key="12">
    <source>
        <dbReference type="EnsemblMetazoa" id="tetur25g00780.1"/>
    </source>
</evidence>
<dbReference type="PRINTS" id="PR00786">
    <property type="entry name" value="NEPRILYSIN"/>
</dbReference>
<feature type="domain" description="Peptidase M13 C-terminal" evidence="9">
    <location>
        <begin position="741"/>
        <end position="942"/>
    </location>
</feature>
<dbReference type="GO" id="GO:0004222">
    <property type="term" value="F:metalloendopeptidase activity"/>
    <property type="evidence" value="ECO:0007669"/>
    <property type="project" value="InterPro"/>
</dbReference>
<dbReference type="InterPro" id="IPR042089">
    <property type="entry name" value="Peptidase_M13_dom_2"/>
</dbReference>
<dbReference type="AlphaFoldDB" id="T1KX15"/>
<dbReference type="Gene3D" id="1.10.1380.10">
    <property type="entry name" value="Neutral endopeptidase , domain2"/>
    <property type="match status" value="1"/>
</dbReference>
<dbReference type="HOGENOM" id="CLU_006187_4_3_1"/>
<comment type="similarity">
    <text evidence="2">Belongs to the peptidase M13 family.</text>
</comment>
<dbReference type="eggNOG" id="KOG3624">
    <property type="taxonomic scope" value="Eukaryota"/>
</dbReference>
<accession>T1KX15</accession>